<dbReference type="EMBL" id="PVWK01000094">
    <property type="protein sequence ID" value="PSB27363.1"/>
    <property type="molecule type" value="Genomic_DNA"/>
</dbReference>
<keyword evidence="2" id="KW-1133">Transmembrane helix</keyword>
<feature type="coiled-coil region" evidence="1">
    <location>
        <begin position="20"/>
        <end position="134"/>
    </location>
</feature>
<keyword evidence="4" id="KW-1185">Reference proteome</keyword>
<evidence type="ECO:0000313" key="3">
    <source>
        <dbReference type="EMBL" id="PSB27363.1"/>
    </source>
</evidence>
<keyword evidence="1" id="KW-0175">Coiled coil</keyword>
<feature type="transmembrane region" description="Helical" evidence="2">
    <location>
        <begin position="148"/>
        <end position="170"/>
    </location>
</feature>
<keyword evidence="2" id="KW-0472">Membrane</keyword>
<dbReference type="Proteomes" id="UP000239576">
    <property type="component" value="Unassembled WGS sequence"/>
</dbReference>
<dbReference type="AlphaFoldDB" id="A0A2T1E3N8"/>
<reference evidence="4" key="1">
    <citation type="submission" date="2018-02" db="EMBL/GenBank/DDBJ databases">
        <authorList>
            <person name="Moore K."/>
            <person name="Momper L."/>
        </authorList>
    </citation>
    <scope>NUCLEOTIDE SEQUENCE [LARGE SCALE GENOMIC DNA]</scope>
    <source>
        <strain evidence="4">ULC18</strain>
    </source>
</reference>
<organism evidence="3 4">
    <name type="scientific">Stenomitos frigidus ULC18</name>
    <dbReference type="NCBI Taxonomy" id="2107698"/>
    <lineage>
        <taxon>Bacteria</taxon>
        <taxon>Bacillati</taxon>
        <taxon>Cyanobacteriota</taxon>
        <taxon>Cyanophyceae</taxon>
        <taxon>Leptolyngbyales</taxon>
        <taxon>Leptolyngbyaceae</taxon>
        <taxon>Stenomitos</taxon>
    </lineage>
</organism>
<evidence type="ECO:0000256" key="1">
    <source>
        <dbReference type="SAM" id="Coils"/>
    </source>
</evidence>
<reference evidence="3 4" key="2">
    <citation type="submission" date="2018-03" db="EMBL/GenBank/DDBJ databases">
        <title>The ancient ancestry and fast evolution of plastids.</title>
        <authorList>
            <person name="Moore K.R."/>
            <person name="Magnabosco C."/>
            <person name="Momper L."/>
            <person name="Gold D.A."/>
            <person name="Bosak T."/>
            <person name="Fournier G.P."/>
        </authorList>
    </citation>
    <scope>NUCLEOTIDE SEQUENCE [LARGE SCALE GENOMIC DNA]</scope>
    <source>
        <strain evidence="3 4">ULC18</strain>
    </source>
</reference>
<sequence>MPTVTVSQLPQPSTSDPLAVYNAEQQKKEADQLKAQLEKQISDSEQLKAKVEKQGTDSDQFKALLESQSTDNKQIKAQLDKQSADFEQSKSQLDKQHIETEQLKSQLRNQQMIVESLTTQLKANTAELQNQNAQDLFGGRSTNYASGFVWLLAGVLTTIAGGFVLLRFLAISSQRQARLIRAARSQRRPLQPPKRYGKFLLPSQQAPEVHYEERRLR</sequence>
<comment type="caution">
    <text evidence="3">The sequence shown here is derived from an EMBL/GenBank/DDBJ whole genome shotgun (WGS) entry which is preliminary data.</text>
</comment>
<accession>A0A2T1E3N8</accession>
<evidence type="ECO:0000256" key="2">
    <source>
        <dbReference type="SAM" id="Phobius"/>
    </source>
</evidence>
<gene>
    <name evidence="3" type="ORF">C7B82_16615</name>
</gene>
<proteinExistence type="predicted"/>
<name>A0A2T1E3N8_9CYAN</name>
<protein>
    <submittedName>
        <fullName evidence="3">Uncharacterized protein</fullName>
    </submittedName>
</protein>
<keyword evidence="2" id="KW-0812">Transmembrane</keyword>
<evidence type="ECO:0000313" key="4">
    <source>
        <dbReference type="Proteomes" id="UP000239576"/>
    </source>
</evidence>